<dbReference type="OrthoDB" id="5967843at2759"/>
<keyword evidence="1" id="KW-0677">Repeat</keyword>
<dbReference type="EMBL" id="JADNRY010000028">
    <property type="protein sequence ID" value="KAF9071957.1"/>
    <property type="molecule type" value="Genomic_DNA"/>
</dbReference>
<dbReference type="Gene3D" id="3.40.50.300">
    <property type="entry name" value="P-loop containing nucleotide triphosphate hydrolases"/>
    <property type="match status" value="1"/>
</dbReference>
<dbReference type="Pfam" id="PF24883">
    <property type="entry name" value="NPHP3_N"/>
    <property type="match status" value="2"/>
</dbReference>
<evidence type="ECO:0000313" key="5">
    <source>
        <dbReference type="Proteomes" id="UP000772434"/>
    </source>
</evidence>
<dbReference type="Proteomes" id="UP000772434">
    <property type="component" value="Unassembled WGS sequence"/>
</dbReference>
<dbReference type="InterPro" id="IPR027417">
    <property type="entry name" value="P-loop_NTPase"/>
</dbReference>
<dbReference type="InterPro" id="IPR056884">
    <property type="entry name" value="NPHP3-like_N"/>
</dbReference>
<dbReference type="AlphaFoldDB" id="A0A9P5UAE9"/>
<feature type="domain" description="Nephrocystin 3-like N-terminal" evidence="3">
    <location>
        <begin position="221"/>
        <end position="268"/>
    </location>
</feature>
<dbReference type="SUPFAM" id="SSF52540">
    <property type="entry name" value="P-loop containing nucleoside triphosphate hydrolases"/>
    <property type="match status" value="1"/>
</dbReference>
<protein>
    <recommendedName>
        <fullName evidence="3">Nephrocystin 3-like N-terminal domain-containing protein</fullName>
    </recommendedName>
</protein>
<reference evidence="4" key="1">
    <citation type="submission" date="2020-11" db="EMBL/GenBank/DDBJ databases">
        <authorList>
            <consortium name="DOE Joint Genome Institute"/>
            <person name="Ahrendt S."/>
            <person name="Riley R."/>
            <person name="Andreopoulos W."/>
            <person name="Labutti K."/>
            <person name="Pangilinan J."/>
            <person name="Ruiz-Duenas F.J."/>
            <person name="Barrasa J.M."/>
            <person name="Sanchez-Garcia M."/>
            <person name="Camarero S."/>
            <person name="Miyauchi S."/>
            <person name="Serrano A."/>
            <person name="Linde D."/>
            <person name="Babiker R."/>
            <person name="Drula E."/>
            <person name="Ayuso-Fernandez I."/>
            <person name="Pacheco R."/>
            <person name="Padilla G."/>
            <person name="Ferreira P."/>
            <person name="Barriuso J."/>
            <person name="Kellner H."/>
            <person name="Castanera R."/>
            <person name="Alfaro M."/>
            <person name="Ramirez L."/>
            <person name="Pisabarro A.G."/>
            <person name="Kuo A."/>
            <person name="Tritt A."/>
            <person name="Lipzen A."/>
            <person name="He G."/>
            <person name="Yan M."/>
            <person name="Ng V."/>
            <person name="Cullen D."/>
            <person name="Martin F."/>
            <person name="Rosso M.-N."/>
            <person name="Henrissat B."/>
            <person name="Hibbett D."/>
            <person name="Martinez A.T."/>
            <person name="Grigoriev I.V."/>
        </authorList>
    </citation>
    <scope>NUCLEOTIDE SEQUENCE</scope>
    <source>
        <strain evidence="4">AH 40177</strain>
    </source>
</reference>
<accession>A0A9P5UAE9</accession>
<evidence type="ECO:0000313" key="4">
    <source>
        <dbReference type="EMBL" id="KAF9071957.1"/>
    </source>
</evidence>
<feature type="compositionally biased region" description="Polar residues" evidence="2">
    <location>
        <begin position="206"/>
        <end position="219"/>
    </location>
</feature>
<keyword evidence="5" id="KW-1185">Reference proteome</keyword>
<gene>
    <name evidence="4" type="ORF">BDP27DRAFT_446419</name>
</gene>
<sequence>MFGGSHDFVIDRSTFNYAGRDVNISTNDGERGLHMLYGHTSTSAVFNAEARFPPPLCHPGTREDILRELKYWVRHDTPQAFPNDSSIRWLYGPAGAGKSAIAQTVAETCAKIGILAGSFFFWRSDPSRNNPERLFTTLALQIAGAMPELRSSINSVIIKNPSILTSSIETQFNDLILQPWFKVQVHQELLGIPPSSHLRNDARRQTPFSSAPGTDTSLSPPSLTRIRIIIIDGLDECSNSPDQRRILSILGDAMRRHPLPFRILIASRPEPRIKDSFNKSGLKTICRWIPLDDDIYQTSREIRAFLQDRFREILYDHSHTMDHVARPWPTDNQIEVLVQKSSGHFIYPSTVLKYIDDDSAVPADHLDMVLGIQPLEGRNRHLWSWMLCTIRFYQRRTKRALSWFTSLGQS</sequence>
<evidence type="ECO:0000259" key="3">
    <source>
        <dbReference type="Pfam" id="PF24883"/>
    </source>
</evidence>
<evidence type="ECO:0000256" key="2">
    <source>
        <dbReference type="SAM" id="MobiDB-lite"/>
    </source>
</evidence>
<proteinExistence type="predicted"/>
<feature type="region of interest" description="Disordered" evidence="2">
    <location>
        <begin position="196"/>
        <end position="219"/>
    </location>
</feature>
<dbReference type="PANTHER" id="PTHR10039:SF14">
    <property type="entry name" value="NACHT DOMAIN-CONTAINING PROTEIN"/>
    <property type="match status" value="1"/>
</dbReference>
<organism evidence="4 5">
    <name type="scientific">Rhodocollybia butyracea</name>
    <dbReference type="NCBI Taxonomy" id="206335"/>
    <lineage>
        <taxon>Eukaryota</taxon>
        <taxon>Fungi</taxon>
        <taxon>Dikarya</taxon>
        <taxon>Basidiomycota</taxon>
        <taxon>Agaricomycotina</taxon>
        <taxon>Agaricomycetes</taxon>
        <taxon>Agaricomycetidae</taxon>
        <taxon>Agaricales</taxon>
        <taxon>Marasmiineae</taxon>
        <taxon>Omphalotaceae</taxon>
        <taxon>Rhodocollybia</taxon>
    </lineage>
</organism>
<evidence type="ECO:0000256" key="1">
    <source>
        <dbReference type="ARBA" id="ARBA00022737"/>
    </source>
</evidence>
<name>A0A9P5UAE9_9AGAR</name>
<dbReference type="PANTHER" id="PTHR10039">
    <property type="entry name" value="AMELOGENIN"/>
    <property type="match status" value="1"/>
</dbReference>
<comment type="caution">
    <text evidence="4">The sequence shown here is derived from an EMBL/GenBank/DDBJ whole genome shotgun (WGS) entry which is preliminary data.</text>
</comment>
<feature type="domain" description="Nephrocystin 3-like N-terminal" evidence="3">
    <location>
        <begin position="61"/>
        <end position="183"/>
    </location>
</feature>